<dbReference type="AlphaFoldDB" id="A0A1N7RZX9"/>
<keyword evidence="2" id="KW-1185">Reference proteome</keyword>
<name>A0A1N7RZX9_9BURK</name>
<proteinExistence type="predicted"/>
<protein>
    <submittedName>
        <fullName evidence="1">Uncharacterized protein</fullName>
    </submittedName>
</protein>
<gene>
    <name evidence="1" type="ORF">BN2476_250011</name>
</gene>
<dbReference type="EMBL" id="CYGY02000025">
    <property type="protein sequence ID" value="SIT40665.1"/>
    <property type="molecule type" value="Genomic_DNA"/>
</dbReference>
<reference evidence="1" key="1">
    <citation type="submission" date="2016-12" db="EMBL/GenBank/DDBJ databases">
        <authorList>
            <person name="Moulin L."/>
        </authorList>
    </citation>
    <scope>NUCLEOTIDE SEQUENCE [LARGE SCALE GENOMIC DNA]</scope>
    <source>
        <strain evidence="1">STM 7183</strain>
    </source>
</reference>
<comment type="caution">
    <text evidence="1">The sequence shown here is derived from an EMBL/GenBank/DDBJ whole genome shotgun (WGS) entry which is preliminary data.</text>
</comment>
<evidence type="ECO:0000313" key="2">
    <source>
        <dbReference type="Proteomes" id="UP000195569"/>
    </source>
</evidence>
<sequence>MSACCMSPPYPFRTALAGCMGPPVLLRRVGARGRRMTPAARRIPAEDVSCVKKECASGVRPSRT</sequence>
<organism evidence="1 2">
    <name type="scientific">Paraburkholderia piptadeniae</name>
    <dbReference type="NCBI Taxonomy" id="1701573"/>
    <lineage>
        <taxon>Bacteria</taxon>
        <taxon>Pseudomonadati</taxon>
        <taxon>Pseudomonadota</taxon>
        <taxon>Betaproteobacteria</taxon>
        <taxon>Burkholderiales</taxon>
        <taxon>Burkholderiaceae</taxon>
        <taxon>Paraburkholderia</taxon>
    </lineage>
</organism>
<dbReference type="Proteomes" id="UP000195569">
    <property type="component" value="Unassembled WGS sequence"/>
</dbReference>
<evidence type="ECO:0000313" key="1">
    <source>
        <dbReference type="EMBL" id="SIT40665.1"/>
    </source>
</evidence>
<accession>A0A1N7RZX9</accession>